<organism evidence="1 2">
    <name type="scientific">Litorivita pollutaquae</name>
    <dbReference type="NCBI Taxonomy" id="2200892"/>
    <lineage>
        <taxon>Bacteria</taxon>
        <taxon>Pseudomonadati</taxon>
        <taxon>Pseudomonadota</taxon>
        <taxon>Alphaproteobacteria</taxon>
        <taxon>Rhodobacterales</taxon>
        <taxon>Paracoccaceae</taxon>
        <taxon>Litorivita</taxon>
    </lineage>
</organism>
<dbReference type="Pfam" id="PF13591">
    <property type="entry name" value="MerR_2"/>
    <property type="match status" value="1"/>
</dbReference>
<dbReference type="RefSeq" id="WP_110796129.1">
    <property type="nucleotide sequence ID" value="NZ_KZ826485.1"/>
</dbReference>
<dbReference type="AlphaFoldDB" id="A0A2V4MXW5"/>
<protein>
    <submittedName>
        <fullName evidence="1">MerR family transcriptional regulator</fullName>
    </submittedName>
</protein>
<dbReference type="Proteomes" id="UP000248012">
    <property type="component" value="Unassembled WGS sequence"/>
</dbReference>
<accession>A0A2V4MXW5</accession>
<reference evidence="1 2" key="1">
    <citation type="submission" date="2018-05" db="EMBL/GenBank/DDBJ databases">
        <title>Oceanovita maritima gen. nov., sp. nov., a marine bacterium in the family Rhodobacteraceae isolated from surface seawater of Lundu port Xiamen, China.</title>
        <authorList>
            <person name="Hetharua B.H."/>
            <person name="Min D."/>
            <person name="Liao H."/>
            <person name="Tian Y."/>
        </authorList>
    </citation>
    <scope>NUCLEOTIDE SEQUENCE [LARGE SCALE GENOMIC DNA]</scope>
    <source>
        <strain evidence="1 2">FSX-11</strain>
    </source>
</reference>
<dbReference type="Gene3D" id="1.10.1660.10">
    <property type="match status" value="1"/>
</dbReference>
<dbReference type="OrthoDB" id="9799091at2"/>
<sequence>MASDNELVPTGEVVTTVTLKELCRVGGCSADWVVELVDEGILEPYGPGPAQWRFYGSSIAVVHRVRRLQKDLSLNLAGVAVVLVLVEENADLKRRLAHLDHEVTLPIWQSGPDR</sequence>
<evidence type="ECO:0000313" key="2">
    <source>
        <dbReference type="Proteomes" id="UP000248012"/>
    </source>
</evidence>
<name>A0A2V4MXW5_9RHOB</name>
<comment type="caution">
    <text evidence="1">The sequence shown here is derived from an EMBL/GenBank/DDBJ whole genome shotgun (WGS) entry which is preliminary data.</text>
</comment>
<evidence type="ECO:0000313" key="1">
    <source>
        <dbReference type="EMBL" id="PYC47344.1"/>
    </source>
</evidence>
<gene>
    <name evidence="1" type="ORF">DI396_10250</name>
</gene>
<keyword evidence="2" id="KW-1185">Reference proteome</keyword>
<proteinExistence type="predicted"/>
<dbReference type="EMBL" id="QFVT01000006">
    <property type="protein sequence ID" value="PYC47344.1"/>
    <property type="molecule type" value="Genomic_DNA"/>
</dbReference>